<organism evidence="1">
    <name type="scientific">Sesamum angustifolium</name>
    <dbReference type="NCBI Taxonomy" id="2727405"/>
    <lineage>
        <taxon>Eukaryota</taxon>
        <taxon>Viridiplantae</taxon>
        <taxon>Streptophyta</taxon>
        <taxon>Embryophyta</taxon>
        <taxon>Tracheophyta</taxon>
        <taxon>Spermatophyta</taxon>
        <taxon>Magnoliopsida</taxon>
        <taxon>eudicotyledons</taxon>
        <taxon>Gunneridae</taxon>
        <taxon>Pentapetalae</taxon>
        <taxon>asterids</taxon>
        <taxon>lamiids</taxon>
        <taxon>Lamiales</taxon>
        <taxon>Pedaliaceae</taxon>
        <taxon>Sesamum</taxon>
    </lineage>
</organism>
<comment type="caution">
    <text evidence="1">The sequence shown here is derived from an EMBL/GenBank/DDBJ whole genome shotgun (WGS) entry which is preliminary data.</text>
</comment>
<reference evidence="1" key="1">
    <citation type="submission" date="2020-06" db="EMBL/GenBank/DDBJ databases">
        <authorList>
            <person name="Li T."/>
            <person name="Hu X."/>
            <person name="Zhang T."/>
            <person name="Song X."/>
            <person name="Zhang H."/>
            <person name="Dai N."/>
            <person name="Sheng W."/>
            <person name="Hou X."/>
            <person name="Wei L."/>
        </authorList>
    </citation>
    <scope>NUCLEOTIDE SEQUENCE</scope>
    <source>
        <strain evidence="1">G01</strain>
        <tissue evidence="1">Leaf</tissue>
    </source>
</reference>
<evidence type="ECO:0000313" key="1">
    <source>
        <dbReference type="EMBL" id="KAL0284105.1"/>
    </source>
</evidence>
<reference evidence="1" key="2">
    <citation type="journal article" date="2024" name="Plant">
        <title>Genomic evolution and insights into agronomic trait innovations of Sesamum species.</title>
        <authorList>
            <person name="Miao H."/>
            <person name="Wang L."/>
            <person name="Qu L."/>
            <person name="Liu H."/>
            <person name="Sun Y."/>
            <person name="Le M."/>
            <person name="Wang Q."/>
            <person name="Wei S."/>
            <person name="Zheng Y."/>
            <person name="Lin W."/>
            <person name="Duan Y."/>
            <person name="Cao H."/>
            <person name="Xiong S."/>
            <person name="Wang X."/>
            <person name="Wei L."/>
            <person name="Li C."/>
            <person name="Ma Q."/>
            <person name="Ju M."/>
            <person name="Zhao R."/>
            <person name="Li G."/>
            <person name="Mu C."/>
            <person name="Tian Q."/>
            <person name="Mei H."/>
            <person name="Zhang T."/>
            <person name="Gao T."/>
            <person name="Zhang H."/>
        </authorList>
    </citation>
    <scope>NUCLEOTIDE SEQUENCE</scope>
    <source>
        <strain evidence="1">G01</strain>
    </source>
</reference>
<proteinExistence type="predicted"/>
<protein>
    <submittedName>
        <fullName evidence="1">Uncharacterized protein</fullName>
    </submittedName>
</protein>
<dbReference type="PANTHER" id="PTHR34222:SF99">
    <property type="entry name" value="PROTEIN, PUTATIVE-RELATED"/>
    <property type="match status" value="1"/>
</dbReference>
<dbReference type="AlphaFoldDB" id="A0AAW2IQ15"/>
<sequence>MPTPQCTCSGCTCGASKVVAELVVFTQLMQFLMGLSGEFDGVGHQLLVMDPIPYINKPYSMVQSVEKQKEMHMERSDVIETAMHVKAGFKNDIRKRNMIDKRAQYCGHCEKIGHTKETCFKLYGTPN</sequence>
<dbReference type="PANTHER" id="PTHR34222">
    <property type="entry name" value="GAG_PRE-INTEGRS DOMAIN-CONTAINING PROTEIN"/>
    <property type="match status" value="1"/>
</dbReference>
<gene>
    <name evidence="1" type="ORF">Sangu_2845400</name>
</gene>
<name>A0AAW2IQ15_9LAMI</name>
<dbReference type="EMBL" id="JACGWK010001676">
    <property type="protein sequence ID" value="KAL0284105.1"/>
    <property type="molecule type" value="Genomic_DNA"/>
</dbReference>
<accession>A0AAW2IQ15</accession>